<organism evidence="1 2">
    <name type="scientific">Protopolystoma xenopodis</name>
    <dbReference type="NCBI Taxonomy" id="117903"/>
    <lineage>
        <taxon>Eukaryota</taxon>
        <taxon>Metazoa</taxon>
        <taxon>Spiralia</taxon>
        <taxon>Lophotrochozoa</taxon>
        <taxon>Platyhelminthes</taxon>
        <taxon>Monogenea</taxon>
        <taxon>Polyopisthocotylea</taxon>
        <taxon>Polystomatidea</taxon>
        <taxon>Polystomatidae</taxon>
        <taxon>Protopolystoma</taxon>
    </lineage>
</organism>
<evidence type="ECO:0008006" key="3">
    <source>
        <dbReference type="Google" id="ProtNLM"/>
    </source>
</evidence>
<proteinExistence type="predicted"/>
<keyword evidence="2" id="KW-1185">Reference proteome</keyword>
<name>A0A448X0S2_9PLAT</name>
<accession>A0A448X0S2</accession>
<comment type="caution">
    <text evidence="1">The sequence shown here is derived from an EMBL/GenBank/DDBJ whole genome shotgun (WGS) entry which is preliminary data.</text>
</comment>
<gene>
    <name evidence="1" type="ORF">PXEA_LOCUS18410</name>
</gene>
<evidence type="ECO:0000313" key="2">
    <source>
        <dbReference type="Proteomes" id="UP000784294"/>
    </source>
</evidence>
<protein>
    <recommendedName>
        <fullName evidence="3">RRM domain-containing protein</fullName>
    </recommendedName>
</protein>
<dbReference type="AlphaFoldDB" id="A0A448X0S2"/>
<dbReference type="EMBL" id="CAAALY010070921">
    <property type="protein sequence ID" value="VEL24970.1"/>
    <property type="molecule type" value="Genomic_DNA"/>
</dbReference>
<dbReference type="CDD" id="cd12254">
    <property type="entry name" value="RRM_hnRNPH_ESRPs_RBM12_like"/>
    <property type="match status" value="1"/>
</dbReference>
<dbReference type="Proteomes" id="UP000784294">
    <property type="component" value="Unassembled WGS sequence"/>
</dbReference>
<dbReference type="Gene3D" id="3.30.70.330">
    <property type="match status" value="1"/>
</dbReference>
<reference evidence="1" key="1">
    <citation type="submission" date="2018-11" db="EMBL/GenBank/DDBJ databases">
        <authorList>
            <consortium name="Pathogen Informatics"/>
        </authorList>
    </citation>
    <scope>NUCLEOTIDE SEQUENCE</scope>
</reference>
<dbReference type="SUPFAM" id="SSF54928">
    <property type="entry name" value="RNA-binding domain, RBD"/>
    <property type="match status" value="1"/>
</dbReference>
<dbReference type="InterPro" id="IPR012677">
    <property type="entry name" value="Nucleotide-bd_a/b_plait_sf"/>
</dbReference>
<evidence type="ECO:0000313" key="1">
    <source>
        <dbReference type="EMBL" id="VEL24970.1"/>
    </source>
</evidence>
<dbReference type="OrthoDB" id="431068at2759"/>
<dbReference type="GO" id="GO:0003676">
    <property type="term" value="F:nucleic acid binding"/>
    <property type="evidence" value="ECO:0007669"/>
    <property type="project" value="InterPro"/>
</dbReference>
<sequence>MAPAVPAVRVPCRCLCSVSWPDRDSSSRTACANLREIMCPSVDCQFCRPRNRLFDEGIGCQDDRVIEVRQVPWTATPSTLASHFFAGLEVSPGGVAIRLADGRRSNTALVLFTGPEQARLAAGRHQHQFPWRAMLPGLVGASSPDLPAPARPGLLREASASVSTSTSASTSASVSAGQQRIVTLQVFPGSGKEFIQCAGCECSVAATPLFSSTLSSLKPVQEPIKLPTISHKRASRFRCFPLGPTAQKPFSDGIAVEAELYFSSFTFEMMTRLTDGGIVPPSHERTAHFHRRSHNLVPQKLFSSRKDSNAFLASANPVSPLGGTRTMKVLRVILSRCHECHSVTGQV</sequence>
<dbReference type="InterPro" id="IPR035979">
    <property type="entry name" value="RBD_domain_sf"/>
</dbReference>